<organism evidence="1 2">
    <name type="scientific">Streptosporangium sandarakinum</name>
    <dbReference type="NCBI Taxonomy" id="1260955"/>
    <lineage>
        <taxon>Bacteria</taxon>
        <taxon>Bacillati</taxon>
        <taxon>Actinomycetota</taxon>
        <taxon>Actinomycetes</taxon>
        <taxon>Streptosporangiales</taxon>
        <taxon>Streptosporangiaceae</taxon>
        <taxon>Streptosporangium</taxon>
    </lineage>
</organism>
<dbReference type="AlphaFoldDB" id="A0A852UW48"/>
<evidence type="ECO:0000313" key="2">
    <source>
        <dbReference type="Proteomes" id="UP000576393"/>
    </source>
</evidence>
<dbReference type="Proteomes" id="UP000576393">
    <property type="component" value="Unassembled WGS sequence"/>
</dbReference>
<gene>
    <name evidence="1" type="ORF">HDA43_002005</name>
</gene>
<sequence length="48" mass="5343">MTRGHVTVGGAWPFFHARALPVRARVYRAPAPRDALPARAVLRRPRAP</sequence>
<proteinExistence type="predicted"/>
<comment type="caution">
    <text evidence="1">The sequence shown here is derived from an EMBL/GenBank/DDBJ whole genome shotgun (WGS) entry which is preliminary data.</text>
</comment>
<reference evidence="1 2" key="1">
    <citation type="submission" date="2020-07" db="EMBL/GenBank/DDBJ databases">
        <title>Sequencing the genomes of 1000 actinobacteria strains.</title>
        <authorList>
            <person name="Klenk H.-P."/>
        </authorList>
    </citation>
    <scope>NUCLEOTIDE SEQUENCE [LARGE SCALE GENOMIC DNA]</scope>
    <source>
        <strain evidence="1 2">DSM 45763</strain>
    </source>
</reference>
<evidence type="ECO:0000313" key="1">
    <source>
        <dbReference type="EMBL" id="NYF39846.1"/>
    </source>
</evidence>
<protein>
    <submittedName>
        <fullName evidence="1">Uncharacterized protein</fullName>
    </submittedName>
</protein>
<keyword evidence="2" id="KW-1185">Reference proteome</keyword>
<name>A0A852UW48_9ACTN</name>
<dbReference type="EMBL" id="JACCCO010000001">
    <property type="protein sequence ID" value="NYF39846.1"/>
    <property type="molecule type" value="Genomic_DNA"/>
</dbReference>
<accession>A0A852UW48</accession>